<organism evidence="3 4">
    <name type="scientific">Streptomyces umbrinus</name>
    <dbReference type="NCBI Taxonomy" id="67370"/>
    <lineage>
        <taxon>Bacteria</taxon>
        <taxon>Bacillati</taxon>
        <taxon>Actinomycetota</taxon>
        <taxon>Actinomycetes</taxon>
        <taxon>Kitasatosporales</taxon>
        <taxon>Streptomycetaceae</taxon>
        <taxon>Streptomyces</taxon>
        <taxon>Streptomyces phaeochromogenes group</taxon>
    </lineage>
</organism>
<keyword evidence="4" id="KW-1185">Reference proteome</keyword>
<name>A0ABU0SK44_9ACTN</name>
<evidence type="ECO:0000313" key="4">
    <source>
        <dbReference type="Proteomes" id="UP001230328"/>
    </source>
</evidence>
<dbReference type="Pfam" id="PF20703">
    <property type="entry name" value="nSTAND1"/>
    <property type="match status" value="1"/>
</dbReference>
<dbReference type="EMBL" id="JAUSZI010000002">
    <property type="protein sequence ID" value="MDQ1023873.1"/>
    <property type="molecule type" value="Genomic_DNA"/>
</dbReference>
<evidence type="ECO:0000313" key="3">
    <source>
        <dbReference type="EMBL" id="MDQ1023873.1"/>
    </source>
</evidence>
<comment type="caution">
    <text evidence="3">The sequence shown here is derived from an EMBL/GenBank/DDBJ whole genome shotgun (WGS) entry which is preliminary data.</text>
</comment>
<reference evidence="3 4" key="1">
    <citation type="submission" date="2023-07" db="EMBL/GenBank/DDBJ databases">
        <title>Comparative genomics of wheat-associated soil bacteria to identify genetic determinants of phenazine resistance.</title>
        <authorList>
            <person name="Mouncey N."/>
        </authorList>
    </citation>
    <scope>NUCLEOTIDE SEQUENCE [LARGE SCALE GENOMIC DNA]</scope>
    <source>
        <strain evidence="3 4">V2I4</strain>
    </source>
</reference>
<sequence>MTAKTGPLFVLGPSGSGKSSLLRAGLLPALASGAVPVPGSRTWPHVLLTPSATPLRSLATALSAVTGSSQENWPRRGPYGCGTSPRADVSPS</sequence>
<evidence type="ECO:0000256" key="1">
    <source>
        <dbReference type="SAM" id="MobiDB-lite"/>
    </source>
</evidence>
<evidence type="ECO:0000259" key="2">
    <source>
        <dbReference type="Pfam" id="PF20703"/>
    </source>
</evidence>
<proteinExistence type="predicted"/>
<accession>A0ABU0SK44</accession>
<gene>
    <name evidence="3" type="ORF">QF035_001455</name>
</gene>
<dbReference type="Proteomes" id="UP001230328">
    <property type="component" value="Unassembled WGS sequence"/>
</dbReference>
<dbReference type="RefSeq" id="WP_307519057.1">
    <property type="nucleotide sequence ID" value="NZ_JAUSZI010000002.1"/>
</dbReference>
<feature type="domain" description="Novel STAND NTPase 1" evidence="2">
    <location>
        <begin position="8"/>
        <end position="67"/>
    </location>
</feature>
<protein>
    <submittedName>
        <fullName evidence="3">ABC-type cobalamin/Fe3+-siderophores transport system ATPase subunit</fullName>
    </submittedName>
</protein>
<dbReference type="InterPro" id="IPR049052">
    <property type="entry name" value="nSTAND1"/>
</dbReference>
<feature type="region of interest" description="Disordered" evidence="1">
    <location>
        <begin position="65"/>
        <end position="92"/>
    </location>
</feature>